<evidence type="ECO:0008006" key="4">
    <source>
        <dbReference type="Google" id="ProtNLM"/>
    </source>
</evidence>
<sequence length="502" mass="57932">MSFKALFWNTRYGNTQQTSHRVLKLHRYHKFIMIALMGSFQNTSMGVCESWNTCGSNFRCRSATHFTTYFGGWHSDFVYCCMVGGYFNVILRDEEKIGDCLFIPRNMKILLIILILMSCMTLISLGILLLGRMEGWIGTVFKRLGSSDLQYLSKIGSDHAPLFLTCRSSNLTIAKPFNLVANNSADIFIQLKQKQKSTKLALSKWIKEKFGDIFKNLIIREEIVKIKEDLFQEYPSPINITVLNQAHAELKLYLHYEEDFLRQKASVQWFAKGDRNTKYFRSLVRGRRKRIALRRMLKEDGSWKQTGAEIAEEGVCFSKKQFSDGSISDDLSLLQHVLPHITSTDHESINVMPNAEEVKRVVFELNAESSCGPNGFSGCFYQSCWDIVGPDIIKVIHDIFRGSTLPKFITHTNFIYYLNGIGRLSPKVDCLESILLRWSEQLNHLAYVDDTIIFTATNRRSLQLIMETLTLYEHQFGQLINKDKSFYYIFSKAQTFVLVQLR</sequence>
<name>A0A9J5YE86_SOLCO</name>
<dbReference type="PANTHER" id="PTHR46890">
    <property type="entry name" value="NON-LTR RETROLELEMENT REVERSE TRANSCRIPTASE-LIKE PROTEIN-RELATED"/>
    <property type="match status" value="1"/>
</dbReference>
<dbReference type="PANTHER" id="PTHR46890:SF48">
    <property type="entry name" value="RNA-DIRECTED DNA POLYMERASE"/>
    <property type="match status" value="1"/>
</dbReference>
<dbReference type="OrthoDB" id="1304416at2759"/>
<evidence type="ECO:0000313" key="2">
    <source>
        <dbReference type="EMBL" id="KAG5599043.1"/>
    </source>
</evidence>
<comment type="caution">
    <text evidence="2">The sequence shown here is derived from an EMBL/GenBank/DDBJ whole genome shotgun (WGS) entry which is preliminary data.</text>
</comment>
<evidence type="ECO:0000313" key="3">
    <source>
        <dbReference type="Proteomes" id="UP000824120"/>
    </source>
</evidence>
<feature type="transmembrane region" description="Helical" evidence="1">
    <location>
        <begin position="109"/>
        <end position="131"/>
    </location>
</feature>
<gene>
    <name evidence="2" type="ORF">H5410_030413</name>
</gene>
<dbReference type="AlphaFoldDB" id="A0A9J5YE86"/>
<keyword evidence="1" id="KW-1133">Transmembrane helix</keyword>
<keyword evidence="1" id="KW-0812">Transmembrane</keyword>
<keyword evidence="3" id="KW-1185">Reference proteome</keyword>
<evidence type="ECO:0000256" key="1">
    <source>
        <dbReference type="SAM" id="Phobius"/>
    </source>
</evidence>
<dbReference type="EMBL" id="JACXVP010000006">
    <property type="protein sequence ID" value="KAG5599043.1"/>
    <property type="molecule type" value="Genomic_DNA"/>
</dbReference>
<dbReference type="InterPro" id="IPR052343">
    <property type="entry name" value="Retrotransposon-Effector_Assoc"/>
</dbReference>
<keyword evidence="1" id="KW-0472">Membrane</keyword>
<accession>A0A9J5YE86</accession>
<organism evidence="2 3">
    <name type="scientific">Solanum commersonii</name>
    <name type="common">Commerson's wild potato</name>
    <name type="synonym">Commerson's nightshade</name>
    <dbReference type="NCBI Taxonomy" id="4109"/>
    <lineage>
        <taxon>Eukaryota</taxon>
        <taxon>Viridiplantae</taxon>
        <taxon>Streptophyta</taxon>
        <taxon>Embryophyta</taxon>
        <taxon>Tracheophyta</taxon>
        <taxon>Spermatophyta</taxon>
        <taxon>Magnoliopsida</taxon>
        <taxon>eudicotyledons</taxon>
        <taxon>Gunneridae</taxon>
        <taxon>Pentapetalae</taxon>
        <taxon>asterids</taxon>
        <taxon>lamiids</taxon>
        <taxon>Solanales</taxon>
        <taxon>Solanaceae</taxon>
        <taxon>Solanoideae</taxon>
        <taxon>Solaneae</taxon>
        <taxon>Solanum</taxon>
    </lineage>
</organism>
<protein>
    <recommendedName>
        <fullName evidence="4">Reverse transcriptase domain-containing protein</fullName>
    </recommendedName>
</protein>
<proteinExistence type="predicted"/>
<dbReference type="Proteomes" id="UP000824120">
    <property type="component" value="Chromosome 6"/>
</dbReference>
<reference evidence="2 3" key="1">
    <citation type="submission" date="2020-09" db="EMBL/GenBank/DDBJ databases">
        <title>De no assembly of potato wild relative species, Solanum commersonii.</title>
        <authorList>
            <person name="Cho K."/>
        </authorList>
    </citation>
    <scope>NUCLEOTIDE SEQUENCE [LARGE SCALE GENOMIC DNA]</scope>
    <source>
        <strain evidence="2">LZ3.2</strain>
        <tissue evidence="2">Leaf</tissue>
    </source>
</reference>